<reference evidence="2 3" key="1">
    <citation type="submission" date="2020-11" db="EMBL/GenBank/DDBJ databases">
        <authorList>
            <person name="Wallbank WR R."/>
            <person name="Pardo Diaz C."/>
            <person name="Kozak K."/>
            <person name="Martin S."/>
            <person name="Jiggins C."/>
            <person name="Moest M."/>
            <person name="Warren A I."/>
            <person name="Generalovic N T."/>
            <person name="Byers J.R.P. K."/>
            <person name="Montejo-Kovacevich G."/>
            <person name="Yen C E."/>
        </authorList>
    </citation>
    <scope>NUCLEOTIDE SEQUENCE [LARGE SCALE GENOMIC DNA]</scope>
</reference>
<proteinExistence type="predicted"/>
<keyword evidence="1" id="KW-0732">Signal</keyword>
<dbReference type="PROSITE" id="PS51257">
    <property type="entry name" value="PROKAR_LIPOPROTEIN"/>
    <property type="match status" value="1"/>
</dbReference>
<dbReference type="AlphaFoldDB" id="A0A7R8UW23"/>
<dbReference type="OMA" id="DGQQKVF"/>
<keyword evidence="3" id="KW-1185">Reference proteome</keyword>
<accession>A0A7R8UW23</accession>
<dbReference type="EMBL" id="LR899012">
    <property type="protein sequence ID" value="CAD7087621.1"/>
    <property type="molecule type" value="Genomic_DNA"/>
</dbReference>
<evidence type="ECO:0000256" key="1">
    <source>
        <dbReference type="SAM" id="SignalP"/>
    </source>
</evidence>
<dbReference type="InParanoid" id="A0A7R8UW23"/>
<sequence length="287" mass="31342">MHIRLQILVVVTLALTIFTGSTYGGCSCGASSTTGVCGCQERIPRPYPRAKPVDPKLLPIGDTCSCGHTIVQPAIPPKPLCSSISLEPPQQLGCQEKTMRAPESYQGPHVNPNLVYGSKHKPEYKPLPADAVSLSLAYQLARSLRRPVPEDKLQYGFRVQPLNGVVKKIKANVPEERLLGLNRAIVELKAAAISEHHEDDDDDIEAAQQEARSPGYLTYGDIGYCPEKYPSKTFNIRVPSLPLDSLCADLPAKPDPLCGYRPGKITINEPEHDRYGHGIEDCLEGNP</sequence>
<dbReference type="OrthoDB" id="6612717at2759"/>
<organism evidence="2 3">
    <name type="scientific">Hermetia illucens</name>
    <name type="common">Black soldier fly</name>
    <dbReference type="NCBI Taxonomy" id="343691"/>
    <lineage>
        <taxon>Eukaryota</taxon>
        <taxon>Metazoa</taxon>
        <taxon>Ecdysozoa</taxon>
        <taxon>Arthropoda</taxon>
        <taxon>Hexapoda</taxon>
        <taxon>Insecta</taxon>
        <taxon>Pterygota</taxon>
        <taxon>Neoptera</taxon>
        <taxon>Endopterygota</taxon>
        <taxon>Diptera</taxon>
        <taxon>Brachycera</taxon>
        <taxon>Stratiomyomorpha</taxon>
        <taxon>Stratiomyidae</taxon>
        <taxon>Hermetiinae</taxon>
        <taxon>Hermetia</taxon>
    </lineage>
</organism>
<protein>
    <submittedName>
        <fullName evidence="2">Uncharacterized protein</fullName>
    </submittedName>
</protein>
<name>A0A7R8UW23_HERIL</name>
<gene>
    <name evidence="2" type="ORF">HERILL_LOCUS10315</name>
</gene>
<dbReference type="Proteomes" id="UP000594454">
    <property type="component" value="Chromosome 4"/>
</dbReference>
<feature type="signal peptide" evidence="1">
    <location>
        <begin position="1"/>
        <end position="24"/>
    </location>
</feature>
<evidence type="ECO:0000313" key="3">
    <source>
        <dbReference type="Proteomes" id="UP000594454"/>
    </source>
</evidence>
<feature type="chain" id="PRO_5031395352" evidence="1">
    <location>
        <begin position="25"/>
        <end position="287"/>
    </location>
</feature>
<evidence type="ECO:0000313" key="2">
    <source>
        <dbReference type="EMBL" id="CAD7087621.1"/>
    </source>
</evidence>
<dbReference type="FunCoup" id="A0A7R8UW23">
    <property type="interactions" value="1"/>
</dbReference>